<dbReference type="InterPro" id="IPR013328">
    <property type="entry name" value="6PGD_dom2"/>
</dbReference>
<dbReference type="Pfam" id="PF03446">
    <property type="entry name" value="NAD_binding_2"/>
    <property type="match status" value="1"/>
</dbReference>
<dbReference type="SUPFAM" id="SSF51735">
    <property type="entry name" value="NAD(P)-binding Rossmann-fold domains"/>
    <property type="match status" value="1"/>
</dbReference>
<comment type="caution">
    <text evidence="6">The sequence shown here is derived from an EMBL/GenBank/DDBJ whole genome shotgun (WGS) entry which is preliminary data.</text>
</comment>
<feature type="domain" description="6-phosphogluconate dehydrogenase NADP-binding" evidence="4">
    <location>
        <begin position="4"/>
        <end position="173"/>
    </location>
</feature>
<dbReference type="OrthoDB" id="21615at2759"/>
<evidence type="ECO:0000313" key="7">
    <source>
        <dbReference type="Proteomes" id="UP000738349"/>
    </source>
</evidence>
<evidence type="ECO:0000256" key="2">
    <source>
        <dbReference type="ARBA" id="ARBA00023027"/>
    </source>
</evidence>
<evidence type="ECO:0000259" key="4">
    <source>
        <dbReference type="Pfam" id="PF03446"/>
    </source>
</evidence>
<evidence type="ECO:0000256" key="1">
    <source>
        <dbReference type="ARBA" id="ARBA00023002"/>
    </source>
</evidence>
<accession>A0A9P9DT76</accession>
<name>A0A9P9DT76_9HYPO</name>
<evidence type="ECO:0000313" key="6">
    <source>
        <dbReference type="EMBL" id="KAH7124574.1"/>
    </source>
</evidence>
<feature type="active site" evidence="3">
    <location>
        <position position="190"/>
    </location>
</feature>
<feature type="domain" description="3-hydroxyisobutyrate dehydrogenase-like NAD-binding" evidence="5">
    <location>
        <begin position="184"/>
        <end position="309"/>
    </location>
</feature>
<dbReference type="PIRSF" id="PIRSF000103">
    <property type="entry name" value="HIBADH"/>
    <property type="match status" value="1"/>
</dbReference>
<dbReference type="InterPro" id="IPR008927">
    <property type="entry name" value="6-PGluconate_DH-like_C_sf"/>
</dbReference>
<dbReference type="AlphaFoldDB" id="A0A9P9DT76"/>
<keyword evidence="7" id="KW-1185">Reference proteome</keyword>
<sequence length="318" mass="34014">MAFDIAFIGLGAIGYPMAASVRRGMEADAHIHIFDVNGDACRKFQSEFARIGRVEIGNSPSNVAARAKVVISMVPGPKEVQHVYLHATNGIIAAPRDEERLLIECSTIDAQTARSVADDMKLAGRGLYVDAPVSGGVPAAEVGTLSFMIGHEVPTPGDRMAERLQQIITMMGDPEKLFWCGTMGTGLSAKISNNYISCSVLLLVAEAMATGIACGVDTQVLWNIIHNSTGQTFMGDNVCPAPGVVPHAPSSNGWKLGFKTQMFLKDLSLGIEAARRASIQPTMAEAAYTVYENAAKDPRCKDRDGSSVYLYITDSKEA</sequence>
<evidence type="ECO:0000256" key="3">
    <source>
        <dbReference type="PIRSR" id="PIRSR000103-1"/>
    </source>
</evidence>
<evidence type="ECO:0000259" key="5">
    <source>
        <dbReference type="Pfam" id="PF14833"/>
    </source>
</evidence>
<dbReference type="PANTHER" id="PTHR22981">
    <property type="entry name" value="3-HYDROXYISOBUTYRATE DEHYDROGENASE-RELATED"/>
    <property type="match status" value="1"/>
</dbReference>
<dbReference type="Gene3D" id="1.10.1040.10">
    <property type="entry name" value="N-(1-d-carboxylethyl)-l-norvaline Dehydrogenase, domain 2"/>
    <property type="match status" value="1"/>
</dbReference>
<dbReference type="InterPro" id="IPR006115">
    <property type="entry name" value="6PGDH_NADP-bd"/>
</dbReference>
<dbReference type="SUPFAM" id="SSF48179">
    <property type="entry name" value="6-phosphogluconate dehydrogenase C-terminal domain-like"/>
    <property type="match status" value="1"/>
</dbReference>
<dbReference type="EMBL" id="JAGMUV010000021">
    <property type="protein sequence ID" value="KAH7124574.1"/>
    <property type="molecule type" value="Genomic_DNA"/>
</dbReference>
<dbReference type="InterPro" id="IPR029154">
    <property type="entry name" value="HIBADH-like_NADP-bd"/>
</dbReference>
<gene>
    <name evidence="6" type="ORF">EDB81DRAFT_846904</name>
</gene>
<dbReference type="GO" id="GO:0008442">
    <property type="term" value="F:3-hydroxyisobutyrate dehydrogenase activity"/>
    <property type="evidence" value="ECO:0007669"/>
    <property type="project" value="TreeGrafter"/>
</dbReference>
<keyword evidence="1" id="KW-0560">Oxidoreductase</keyword>
<keyword evidence="2" id="KW-0520">NAD</keyword>
<dbReference type="Proteomes" id="UP000738349">
    <property type="component" value="Unassembled WGS sequence"/>
</dbReference>
<dbReference type="InterPro" id="IPR015815">
    <property type="entry name" value="HIBADH-related"/>
</dbReference>
<organism evidence="6 7">
    <name type="scientific">Dactylonectria macrodidyma</name>
    <dbReference type="NCBI Taxonomy" id="307937"/>
    <lineage>
        <taxon>Eukaryota</taxon>
        <taxon>Fungi</taxon>
        <taxon>Dikarya</taxon>
        <taxon>Ascomycota</taxon>
        <taxon>Pezizomycotina</taxon>
        <taxon>Sordariomycetes</taxon>
        <taxon>Hypocreomycetidae</taxon>
        <taxon>Hypocreales</taxon>
        <taxon>Nectriaceae</taxon>
        <taxon>Dactylonectria</taxon>
    </lineage>
</organism>
<proteinExistence type="predicted"/>
<dbReference type="GO" id="GO:0050661">
    <property type="term" value="F:NADP binding"/>
    <property type="evidence" value="ECO:0007669"/>
    <property type="project" value="InterPro"/>
</dbReference>
<protein>
    <submittedName>
        <fullName evidence="6">NAD binding domain of 6-phosphogluconate dehydrogenase-domain-containing protein</fullName>
    </submittedName>
</protein>
<dbReference type="GO" id="GO:0051287">
    <property type="term" value="F:NAD binding"/>
    <property type="evidence" value="ECO:0007669"/>
    <property type="project" value="InterPro"/>
</dbReference>
<dbReference type="Pfam" id="PF14833">
    <property type="entry name" value="NAD_binding_11"/>
    <property type="match status" value="1"/>
</dbReference>
<dbReference type="GO" id="GO:0006574">
    <property type="term" value="P:L-valine catabolic process"/>
    <property type="evidence" value="ECO:0007669"/>
    <property type="project" value="TreeGrafter"/>
</dbReference>
<dbReference type="Gene3D" id="3.40.50.720">
    <property type="entry name" value="NAD(P)-binding Rossmann-like Domain"/>
    <property type="match status" value="1"/>
</dbReference>
<dbReference type="PANTHER" id="PTHR22981:SF81">
    <property type="entry name" value="DEHYDROGENASE, PUTATIVE-RELATED"/>
    <property type="match status" value="1"/>
</dbReference>
<dbReference type="InterPro" id="IPR036291">
    <property type="entry name" value="NAD(P)-bd_dom_sf"/>
</dbReference>
<reference evidence="6" key="1">
    <citation type="journal article" date="2021" name="Nat. Commun.">
        <title>Genetic determinants of endophytism in the Arabidopsis root mycobiome.</title>
        <authorList>
            <person name="Mesny F."/>
            <person name="Miyauchi S."/>
            <person name="Thiergart T."/>
            <person name="Pickel B."/>
            <person name="Atanasova L."/>
            <person name="Karlsson M."/>
            <person name="Huettel B."/>
            <person name="Barry K.W."/>
            <person name="Haridas S."/>
            <person name="Chen C."/>
            <person name="Bauer D."/>
            <person name="Andreopoulos W."/>
            <person name="Pangilinan J."/>
            <person name="LaButti K."/>
            <person name="Riley R."/>
            <person name="Lipzen A."/>
            <person name="Clum A."/>
            <person name="Drula E."/>
            <person name="Henrissat B."/>
            <person name="Kohler A."/>
            <person name="Grigoriev I.V."/>
            <person name="Martin F.M."/>
            <person name="Hacquard S."/>
        </authorList>
    </citation>
    <scope>NUCLEOTIDE SEQUENCE</scope>
    <source>
        <strain evidence="6">MPI-CAGE-AT-0147</strain>
    </source>
</reference>
<dbReference type="GO" id="GO:0005739">
    <property type="term" value="C:mitochondrion"/>
    <property type="evidence" value="ECO:0007669"/>
    <property type="project" value="TreeGrafter"/>
</dbReference>